<dbReference type="InterPro" id="IPR000873">
    <property type="entry name" value="AMP-dep_synth/lig_dom"/>
</dbReference>
<dbReference type="InterPro" id="IPR045851">
    <property type="entry name" value="AMP-bd_C_sf"/>
</dbReference>
<evidence type="ECO:0000259" key="2">
    <source>
        <dbReference type="Pfam" id="PF13193"/>
    </source>
</evidence>
<dbReference type="Pfam" id="PF00501">
    <property type="entry name" value="AMP-binding"/>
    <property type="match status" value="1"/>
</dbReference>
<dbReference type="NCBIfam" id="NF004837">
    <property type="entry name" value="PRK06187.1"/>
    <property type="match status" value="1"/>
</dbReference>
<gene>
    <name evidence="3" type="ORF">GCM10010345_76880</name>
</gene>
<sequence length="528" mass="57804">MDSLDRVLARHAVSRPDQLAYVCDGRRVTFGELHAASDTWARALHTYGLGVGARVAYLGKDSVDFVVLLYACAKAGVVLVPVNWRLAPAERTYLLNHSEAELLFIEAEFIDPEDRTPVADRPLPRVVLPSTPQEDDSAQPKDAVLLEHWLRNAPDMTGGTRAHRSGADTPVVQMYTSGTTGFPKGVVLAHRSFFAVREALDRSGLDWIDWRPDDVSLVCAPASHIGGLWWTVQGVNAGVTSLAMRVFGSREAVELMEGYGVTTMCLAPAMLTMLLREPERSDATFRRLRKVVYGGSPIPEVLLRRCMETMDCAFVQIYGLTETGNTAVCLPPADHLRDTALLQAAGRPYPGVGLKIVDDDGAELPAGEVGEVCVRSPAQMVEYWRAPDATDETVVDGWVRTGDAGYLDEDGYLYISDRFKDMIIRAGENIFPAEIEGALAAHPAVADCAVVGIPDERWGEAVLAFVVPGAGAAPSPRELRTFLRERIADYKVPTAFRVVEDLPRSAIGKVLRRTLRAPFWAGRSRHVN</sequence>
<evidence type="ECO:0000313" key="3">
    <source>
        <dbReference type="EMBL" id="GHA61353.1"/>
    </source>
</evidence>
<dbReference type="InterPro" id="IPR025110">
    <property type="entry name" value="AMP-bd_C"/>
</dbReference>
<evidence type="ECO:0000313" key="4">
    <source>
        <dbReference type="Proteomes" id="UP000653644"/>
    </source>
</evidence>
<dbReference type="InterPro" id="IPR042099">
    <property type="entry name" value="ANL_N_sf"/>
</dbReference>
<reference evidence="4" key="1">
    <citation type="journal article" date="2019" name="Int. J. Syst. Evol. Microbiol.">
        <title>The Global Catalogue of Microorganisms (GCM) 10K type strain sequencing project: providing services to taxonomists for standard genome sequencing and annotation.</title>
        <authorList>
            <consortium name="The Broad Institute Genomics Platform"/>
            <consortium name="The Broad Institute Genome Sequencing Center for Infectious Disease"/>
            <person name="Wu L."/>
            <person name="Ma J."/>
        </authorList>
    </citation>
    <scope>NUCLEOTIDE SEQUENCE [LARGE SCALE GENOMIC DNA]</scope>
    <source>
        <strain evidence="4">JCM 4733</strain>
    </source>
</reference>
<dbReference type="Proteomes" id="UP000653644">
    <property type="component" value="Unassembled WGS sequence"/>
</dbReference>
<proteinExistence type="predicted"/>
<feature type="domain" description="AMP-dependent synthetase/ligase" evidence="1">
    <location>
        <begin position="9"/>
        <end position="384"/>
    </location>
</feature>
<evidence type="ECO:0000259" key="1">
    <source>
        <dbReference type="Pfam" id="PF00501"/>
    </source>
</evidence>
<dbReference type="InterPro" id="IPR050237">
    <property type="entry name" value="ATP-dep_AMP-bd_enzyme"/>
</dbReference>
<protein>
    <submittedName>
        <fullName evidence="3">Acyl-CoA synthetase</fullName>
    </submittedName>
</protein>
<keyword evidence="4" id="KW-1185">Reference proteome</keyword>
<dbReference type="Gene3D" id="3.40.50.12780">
    <property type="entry name" value="N-terminal domain of ligase-like"/>
    <property type="match status" value="1"/>
</dbReference>
<dbReference type="EMBL" id="BMVN01000044">
    <property type="protein sequence ID" value="GHA61353.1"/>
    <property type="molecule type" value="Genomic_DNA"/>
</dbReference>
<organism evidence="3 4">
    <name type="scientific">Streptomyces canarius</name>
    <dbReference type="NCBI Taxonomy" id="285453"/>
    <lineage>
        <taxon>Bacteria</taxon>
        <taxon>Bacillati</taxon>
        <taxon>Actinomycetota</taxon>
        <taxon>Actinomycetes</taxon>
        <taxon>Kitasatosporales</taxon>
        <taxon>Streptomycetaceae</taxon>
        <taxon>Streptomyces</taxon>
    </lineage>
</organism>
<dbReference type="Pfam" id="PF13193">
    <property type="entry name" value="AMP-binding_C"/>
    <property type="match status" value="1"/>
</dbReference>
<feature type="domain" description="AMP-binding enzyme C-terminal" evidence="2">
    <location>
        <begin position="434"/>
        <end position="509"/>
    </location>
</feature>
<dbReference type="SUPFAM" id="SSF56801">
    <property type="entry name" value="Acetyl-CoA synthetase-like"/>
    <property type="match status" value="1"/>
</dbReference>
<dbReference type="PANTHER" id="PTHR43767:SF1">
    <property type="entry name" value="NONRIBOSOMAL PEPTIDE SYNTHASE PES1 (EUROFUNG)-RELATED"/>
    <property type="match status" value="1"/>
</dbReference>
<accession>A0ABQ3DBV6</accession>
<comment type="caution">
    <text evidence="3">The sequence shown here is derived from an EMBL/GenBank/DDBJ whole genome shotgun (WGS) entry which is preliminary data.</text>
</comment>
<dbReference type="PANTHER" id="PTHR43767">
    <property type="entry name" value="LONG-CHAIN-FATTY-ACID--COA LIGASE"/>
    <property type="match status" value="1"/>
</dbReference>
<name>A0ABQ3DBV6_9ACTN</name>
<dbReference type="RefSeq" id="WP_189893748.1">
    <property type="nucleotide sequence ID" value="NZ_BMVN01000044.1"/>
</dbReference>
<dbReference type="Gene3D" id="3.30.300.30">
    <property type="match status" value="1"/>
</dbReference>